<dbReference type="AlphaFoldDB" id="A0A919GVZ9"/>
<evidence type="ECO:0000256" key="1">
    <source>
        <dbReference type="SAM" id="MobiDB-lite"/>
    </source>
</evidence>
<evidence type="ECO:0000313" key="3">
    <source>
        <dbReference type="EMBL" id="GHI85510.1"/>
    </source>
</evidence>
<feature type="region of interest" description="Disordered" evidence="1">
    <location>
        <begin position="338"/>
        <end position="358"/>
    </location>
</feature>
<dbReference type="PANTHER" id="PTHR33744">
    <property type="entry name" value="CARBOHYDRATE DIACID REGULATOR"/>
    <property type="match status" value="1"/>
</dbReference>
<protein>
    <recommendedName>
        <fullName evidence="2">PucR C-terminal helix-turn-helix domain-containing protein</fullName>
    </recommendedName>
</protein>
<feature type="domain" description="PucR C-terminal helix-turn-helix" evidence="2">
    <location>
        <begin position="274"/>
        <end position="329"/>
    </location>
</feature>
<accession>A0A919GVZ9</accession>
<dbReference type="Gene3D" id="1.10.10.2840">
    <property type="entry name" value="PucR C-terminal helix-turn-helix domain"/>
    <property type="match status" value="1"/>
</dbReference>
<proteinExistence type="predicted"/>
<dbReference type="EMBL" id="BNEE01000006">
    <property type="protein sequence ID" value="GHI85510.1"/>
    <property type="molecule type" value="Genomic_DNA"/>
</dbReference>
<dbReference type="InterPro" id="IPR042070">
    <property type="entry name" value="PucR_C-HTH_sf"/>
</dbReference>
<gene>
    <name evidence="3" type="ORF">Sxan_28740</name>
</gene>
<comment type="caution">
    <text evidence="3">The sequence shown here is derived from an EMBL/GenBank/DDBJ whole genome shotgun (WGS) entry which is preliminary data.</text>
</comment>
<dbReference type="InterPro" id="IPR051448">
    <property type="entry name" value="CdaR-like_regulators"/>
</dbReference>
<dbReference type="Proteomes" id="UP000600026">
    <property type="component" value="Unassembled WGS sequence"/>
</dbReference>
<dbReference type="PANTHER" id="PTHR33744:SF1">
    <property type="entry name" value="DNA-BINDING TRANSCRIPTIONAL ACTIVATOR ADER"/>
    <property type="match status" value="1"/>
</dbReference>
<dbReference type="OrthoDB" id="5243741at2"/>
<evidence type="ECO:0000259" key="2">
    <source>
        <dbReference type="Pfam" id="PF13556"/>
    </source>
</evidence>
<organism evidence="3 4">
    <name type="scientific">Streptomyces xanthophaeus</name>
    <dbReference type="NCBI Taxonomy" id="67385"/>
    <lineage>
        <taxon>Bacteria</taxon>
        <taxon>Bacillati</taxon>
        <taxon>Actinomycetota</taxon>
        <taxon>Actinomycetes</taxon>
        <taxon>Kitasatosporales</taxon>
        <taxon>Streptomycetaceae</taxon>
        <taxon>Streptomyces</taxon>
    </lineage>
</organism>
<reference evidence="3" key="1">
    <citation type="submission" date="2020-09" db="EMBL/GenBank/DDBJ databases">
        <title>Whole genome shotgun sequence of Streptomyces xanthophaeus NBRC 12829.</title>
        <authorList>
            <person name="Komaki H."/>
            <person name="Tamura T."/>
        </authorList>
    </citation>
    <scope>NUCLEOTIDE SEQUENCE</scope>
    <source>
        <strain evidence="3">NBRC 12829</strain>
    </source>
</reference>
<dbReference type="Pfam" id="PF13556">
    <property type="entry name" value="HTH_30"/>
    <property type="match status" value="1"/>
</dbReference>
<sequence length="370" mass="40757">MSTLLNRRWAHPRGEWAQSLRKELPALAAGIVEELRNGIPGFPTHLEDIDDIVRQHVESALLTTLGCHEPSVTREGEGNPRQRNALDSGPLPPLRAVTFQGRETGSDRARQELLAALTSDTPMCEKALNELAEAAHWPLPVYIRAIVLTSPGETQQLAAVLGDALLGTVCGQPCLLVPTPDPEARTTLESALHGWDAVVGHPVPPRDTASSKRWAVRLLSLIPISSDPGAGTVFVDDHLSTMMLLQDEHLAHEFAAHRLRPLAELTPGRRMRLEETLLAWLEGGGAPEAAKALSVHPQTVRYRMRQLTKLFGPDLRTPRTRFELEMALRSRRLMAEVERPRSQLPHGGRAVTARPHPQEDVARMARVNGL</sequence>
<name>A0A919GVZ9_9ACTN</name>
<dbReference type="InterPro" id="IPR025736">
    <property type="entry name" value="PucR_C-HTH_dom"/>
</dbReference>
<keyword evidence="4" id="KW-1185">Reference proteome</keyword>
<evidence type="ECO:0000313" key="4">
    <source>
        <dbReference type="Proteomes" id="UP000600026"/>
    </source>
</evidence>
<feature type="region of interest" description="Disordered" evidence="1">
    <location>
        <begin position="69"/>
        <end position="93"/>
    </location>
</feature>
<feature type="compositionally biased region" description="Basic and acidic residues" evidence="1">
    <location>
        <begin position="71"/>
        <end position="80"/>
    </location>
</feature>